<evidence type="ECO:0000313" key="1">
    <source>
        <dbReference type="EMBL" id="GET46980.1"/>
    </source>
</evidence>
<sequence>MKHFDKEVMWLEMCSISGIVADLAKLNQQDLEPFIKGYTEDELKMIMKESEGLKRYIDKLNLHQEKGISPLCMTIVNDNVYDNTIYLYDISPKNTEERILYFQRLVDWLHLALRHLYLKGERKYDIPAFKTKKELIEDYQKISKNIIDKSFIENKIEKVVEIIDSLANRKE</sequence>
<protein>
    <submittedName>
        <fullName evidence="1">Uncharacterized protein</fullName>
    </submittedName>
</protein>
<accession>A0A5M4BBZ6</accession>
<dbReference type="AlphaFoldDB" id="A0A5M4BBZ6"/>
<gene>
    <name evidence="1" type="ORF">RCZ01_22820</name>
</gene>
<evidence type="ECO:0000313" key="2">
    <source>
        <dbReference type="Proteomes" id="UP000398217"/>
    </source>
</evidence>
<organism evidence="1 2">
    <name type="scientific">Capnocytophaga felis</name>
    <dbReference type="NCBI Taxonomy" id="2267611"/>
    <lineage>
        <taxon>Bacteria</taxon>
        <taxon>Pseudomonadati</taxon>
        <taxon>Bacteroidota</taxon>
        <taxon>Flavobacteriia</taxon>
        <taxon>Flavobacteriales</taxon>
        <taxon>Flavobacteriaceae</taxon>
        <taxon>Capnocytophaga</taxon>
    </lineage>
</organism>
<reference evidence="2" key="1">
    <citation type="journal article" date="2020" name="Int. J. Syst. Evol. Microbiol.">
        <title>Capnocytophaga felis sp. nov. isolated from the feline oral cavity.</title>
        <authorList>
            <person name="Suzuki M."/>
            <person name="Umeda K."/>
            <person name="Kimura M."/>
            <person name="Imaoka K."/>
            <person name="Morikawa S."/>
            <person name="Maeda K."/>
        </authorList>
    </citation>
    <scope>NUCLEOTIDE SEQUENCE [LARGE SCALE GENOMIC DNA]</scope>
    <source>
        <strain evidence="2">KC07070</strain>
    </source>
</reference>
<dbReference type="Proteomes" id="UP000398217">
    <property type="component" value="Unassembled WGS sequence"/>
</dbReference>
<dbReference type="RefSeq" id="WP_155285588.1">
    <property type="nucleotide sequence ID" value="NZ_BLBC01000014.1"/>
</dbReference>
<name>A0A5M4BBZ6_9FLAO</name>
<comment type="caution">
    <text evidence="1">The sequence shown here is derived from an EMBL/GenBank/DDBJ whole genome shotgun (WGS) entry which is preliminary data.</text>
</comment>
<dbReference type="EMBL" id="BLBC01000014">
    <property type="protein sequence ID" value="GET46980.1"/>
    <property type="molecule type" value="Genomic_DNA"/>
</dbReference>
<proteinExistence type="predicted"/>
<keyword evidence="2" id="KW-1185">Reference proteome</keyword>